<reference evidence="1 2" key="1">
    <citation type="journal article" date="2016" name="Genome Announc.">
        <title>Draft Genome Sequence of Criibacterium bergeronii gen. nov., sp. nov., Strain CCRI-22567T, Isolated from a Vaginal Sample from a Woman with Bacterial Vaginosis.</title>
        <authorList>
            <person name="Maheux A.F."/>
            <person name="Berube E."/>
            <person name="Boudreau D.K."/>
            <person name="Raymond F."/>
            <person name="Corbeil J."/>
            <person name="Roy P.H."/>
            <person name="Boissinot M."/>
            <person name="Omar R.F."/>
        </authorList>
    </citation>
    <scope>NUCLEOTIDE SEQUENCE [LARGE SCALE GENOMIC DNA]</scope>
    <source>
        <strain evidence="1 2">CCRI-22567</strain>
    </source>
</reference>
<gene>
    <name evidence="1" type="ORF">BBG48_004310</name>
</gene>
<dbReference type="AlphaFoldDB" id="A0A371IMA7"/>
<sequence length="63" mass="7467">MSYPYYQYKKSSLLKNKLALKIDESAKYKSFFKSQRAEKISQEDMIDLVEEANKMIFSKMMGI</sequence>
<evidence type="ECO:0000313" key="2">
    <source>
        <dbReference type="Proteomes" id="UP000093352"/>
    </source>
</evidence>
<organism evidence="1 2">
    <name type="scientific">Criibacterium bergeronii</name>
    <dbReference type="NCBI Taxonomy" id="1871336"/>
    <lineage>
        <taxon>Bacteria</taxon>
        <taxon>Bacillati</taxon>
        <taxon>Bacillota</taxon>
        <taxon>Clostridia</taxon>
        <taxon>Peptostreptococcales</taxon>
        <taxon>Filifactoraceae</taxon>
        <taxon>Criibacterium</taxon>
    </lineage>
</organism>
<evidence type="ECO:0000313" key="1">
    <source>
        <dbReference type="EMBL" id="RDY21580.1"/>
    </source>
</evidence>
<comment type="caution">
    <text evidence="1">The sequence shown here is derived from an EMBL/GenBank/DDBJ whole genome shotgun (WGS) entry which is preliminary data.</text>
</comment>
<keyword evidence="2" id="KW-1185">Reference proteome</keyword>
<name>A0A371IMA7_9FIRM</name>
<proteinExistence type="predicted"/>
<accession>A0A371IMA7</accession>
<dbReference type="EMBL" id="MBEW02000006">
    <property type="protein sequence ID" value="RDY21580.1"/>
    <property type="molecule type" value="Genomic_DNA"/>
</dbReference>
<dbReference type="RefSeq" id="WP_068912295.1">
    <property type="nucleotide sequence ID" value="NZ_MBEW02000006.1"/>
</dbReference>
<protein>
    <submittedName>
        <fullName evidence="1">Uncharacterized protein</fullName>
    </submittedName>
</protein>
<dbReference type="Proteomes" id="UP000093352">
    <property type="component" value="Unassembled WGS sequence"/>
</dbReference>
<dbReference type="STRING" id="1871336.BBG48_01750"/>